<organism evidence="2 3">
    <name type="scientific">Aureliella helgolandensis</name>
    <dbReference type="NCBI Taxonomy" id="2527968"/>
    <lineage>
        <taxon>Bacteria</taxon>
        <taxon>Pseudomonadati</taxon>
        <taxon>Planctomycetota</taxon>
        <taxon>Planctomycetia</taxon>
        <taxon>Pirellulales</taxon>
        <taxon>Pirellulaceae</taxon>
        <taxon>Aureliella</taxon>
    </lineage>
</organism>
<sequence length="189" mass="21764">MTYVPQVEPLSYREIEEISLRQLERHFPDLLLAPGPVDVIETWELLHDIYKFDTSVTSTLPHGVEGRTWPDHRVEVSDATYTLACRGDPRSRFTVIHECAHVWQHASQIRNVLESGSTLRLNRRDSIPTFRDPEWQANAITAAYMMPACALKILKKRRPLSARLLMQVFNVSYSAANVRLDVVNRKNLI</sequence>
<dbReference type="OrthoDB" id="9816277at2"/>
<reference evidence="2 3" key="1">
    <citation type="submission" date="2019-02" db="EMBL/GenBank/DDBJ databases">
        <title>Deep-cultivation of Planctomycetes and their phenomic and genomic characterization uncovers novel biology.</title>
        <authorList>
            <person name="Wiegand S."/>
            <person name="Jogler M."/>
            <person name="Boedeker C."/>
            <person name="Pinto D."/>
            <person name="Vollmers J."/>
            <person name="Rivas-Marin E."/>
            <person name="Kohn T."/>
            <person name="Peeters S.H."/>
            <person name="Heuer A."/>
            <person name="Rast P."/>
            <person name="Oberbeckmann S."/>
            <person name="Bunk B."/>
            <person name="Jeske O."/>
            <person name="Meyerdierks A."/>
            <person name="Storesund J.E."/>
            <person name="Kallscheuer N."/>
            <person name="Luecker S."/>
            <person name="Lage O.M."/>
            <person name="Pohl T."/>
            <person name="Merkel B.J."/>
            <person name="Hornburger P."/>
            <person name="Mueller R.-W."/>
            <person name="Bruemmer F."/>
            <person name="Labrenz M."/>
            <person name="Spormann A.M."/>
            <person name="Op den Camp H."/>
            <person name="Overmann J."/>
            <person name="Amann R."/>
            <person name="Jetten M.S.M."/>
            <person name="Mascher T."/>
            <person name="Medema M.H."/>
            <person name="Devos D.P."/>
            <person name="Kaster A.-K."/>
            <person name="Ovreas L."/>
            <person name="Rohde M."/>
            <person name="Galperin M.Y."/>
            <person name="Jogler C."/>
        </authorList>
    </citation>
    <scope>NUCLEOTIDE SEQUENCE [LARGE SCALE GENOMIC DNA]</scope>
    <source>
        <strain evidence="2 3">Q31a</strain>
    </source>
</reference>
<evidence type="ECO:0000313" key="2">
    <source>
        <dbReference type="EMBL" id="QDV23442.1"/>
    </source>
</evidence>
<dbReference type="Pfam" id="PF06114">
    <property type="entry name" value="Peptidase_M78"/>
    <property type="match status" value="1"/>
</dbReference>
<proteinExistence type="predicted"/>
<dbReference type="Proteomes" id="UP000318017">
    <property type="component" value="Chromosome"/>
</dbReference>
<feature type="domain" description="IrrE N-terminal-like" evidence="1">
    <location>
        <begin position="88"/>
        <end position="180"/>
    </location>
</feature>
<accession>A0A518G4C7</accession>
<gene>
    <name evidence="2" type="ORF">Q31a_17400</name>
</gene>
<dbReference type="EMBL" id="CP036298">
    <property type="protein sequence ID" value="QDV23442.1"/>
    <property type="molecule type" value="Genomic_DNA"/>
</dbReference>
<dbReference type="RefSeq" id="WP_145076393.1">
    <property type="nucleotide sequence ID" value="NZ_CP036298.1"/>
</dbReference>
<dbReference type="InterPro" id="IPR010359">
    <property type="entry name" value="IrrE_HExxH"/>
</dbReference>
<dbReference type="KEGG" id="ahel:Q31a_17400"/>
<dbReference type="AlphaFoldDB" id="A0A518G4C7"/>
<evidence type="ECO:0000259" key="1">
    <source>
        <dbReference type="Pfam" id="PF06114"/>
    </source>
</evidence>
<name>A0A518G4C7_9BACT</name>
<protein>
    <recommendedName>
        <fullName evidence="1">IrrE N-terminal-like domain-containing protein</fullName>
    </recommendedName>
</protein>
<keyword evidence="3" id="KW-1185">Reference proteome</keyword>
<evidence type="ECO:0000313" key="3">
    <source>
        <dbReference type="Proteomes" id="UP000318017"/>
    </source>
</evidence>